<accession>A0A2R8C425</accession>
<gene>
    <name evidence="1" type="ORF">TRM7615_00667</name>
</gene>
<name>A0A2R8C425_9RHOB</name>
<dbReference type="EMBL" id="ONZG01000002">
    <property type="protein sequence ID" value="SPJ27184.1"/>
    <property type="molecule type" value="Genomic_DNA"/>
</dbReference>
<proteinExistence type="predicted"/>
<keyword evidence="2" id="KW-1185">Reference proteome</keyword>
<evidence type="ECO:0000313" key="2">
    <source>
        <dbReference type="Proteomes" id="UP000244898"/>
    </source>
</evidence>
<reference evidence="2" key="1">
    <citation type="submission" date="2018-03" db="EMBL/GenBank/DDBJ databases">
        <authorList>
            <person name="Rodrigo-Torres L."/>
            <person name="Arahal R. D."/>
            <person name="Lucena T."/>
        </authorList>
    </citation>
    <scope>NUCLEOTIDE SEQUENCE [LARGE SCALE GENOMIC DNA]</scope>
    <source>
        <strain evidence="2">CECT 7615</strain>
    </source>
</reference>
<protein>
    <submittedName>
        <fullName evidence="1">Uncharacterized protein</fullName>
    </submittedName>
</protein>
<organism evidence="1 2">
    <name type="scientific">Falsiruegeria mediterranea M17</name>
    <dbReference type="NCBI Taxonomy" id="1200281"/>
    <lineage>
        <taxon>Bacteria</taxon>
        <taxon>Pseudomonadati</taxon>
        <taxon>Pseudomonadota</taxon>
        <taxon>Alphaproteobacteria</taxon>
        <taxon>Rhodobacterales</taxon>
        <taxon>Roseobacteraceae</taxon>
        <taxon>Falsiruegeria</taxon>
    </lineage>
</organism>
<evidence type="ECO:0000313" key="1">
    <source>
        <dbReference type="EMBL" id="SPJ27184.1"/>
    </source>
</evidence>
<dbReference type="AlphaFoldDB" id="A0A2R8C425"/>
<sequence length="48" mass="5762">MAWGMEPTRNFGLFFLNRDFVGWDETTVSRFLDEKSDERGTPARRQFF</sequence>
<dbReference type="Proteomes" id="UP000244898">
    <property type="component" value="Unassembled WGS sequence"/>
</dbReference>